<feature type="compositionally biased region" description="Polar residues" evidence="3">
    <location>
        <begin position="8"/>
        <end position="23"/>
    </location>
</feature>
<dbReference type="InterPro" id="IPR027417">
    <property type="entry name" value="P-loop_NTPase"/>
</dbReference>
<evidence type="ECO:0000256" key="2">
    <source>
        <dbReference type="ARBA" id="ARBA00022840"/>
    </source>
</evidence>
<dbReference type="Pfam" id="PF09336">
    <property type="entry name" value="Vps4_C"/>
    <property type="match status" value="1"/>
</dbReference>
<dbReference type="Pfam" id="PF00004">
    <property type="entry name" value="AAA"/>
    <property type="match status" value="1"/>
</dbReference>
<dbReference type="PANTHER" id="PTHR23074:SF83">
    <property type="entry name" value="VACUOLAR PROTEIN SORTING-ASSOCIATED PROTEIN 4A"/>
    <property type="match status" value="1"/>
</dbReference>
<evidence type="ECO:0000256" key="1">
    <source>
        <dbReference type="ARBA" id="ARBA00022741"/>
    </source>
</evidence>
<evidence type="ECO:0000259" key="4">
    <source>
        <dbReference type="SMART" id="SM00382"/>
    </source>
</evidence>
<evidence type="ECO:0000313" key="5">
    <source>
        <dbReference type="EMBL" id="CAF9935222.1"/>
    </source>
</evidence>
<keyword evidence="2" id="KW-0067">ATP-binding</keyword>
<gene>
    <name evidence="5" type="primary">VPS4_2</name>
    <name evidence="5" type="ORF">HETSPECPRED_009703</name>
</gene>
<dbReference type="Gene3D" id="3.40.50.300">
    <property type="entry name" value="P-loop containing nucleotide triphosphate hydrolases"/>
    <property type="match status" value="2"/>
</dbReference>
<dbReference type="GO" id="GO:0005524">
    <property type="term" value="F:ATP binding"/>
    <property type="evidence" value="ECO:0007669"/>
    <property type="project" value="UniProtKB-KW"/>
</dbReference>
<dbReference type="AlphaFoldDB" id="A0A8H3G601"/>
<dbReference type="InterPro" id="IPR003959">
    <property type="entry name" value="ATPase_AAA_core"/>
</dbReference>
<keyword evidence="6" id="KW-1185">Reference proteome</keyword>
<feature type="domain" description="AAA+ ATPase" evidence="4">
    <location>
        <begin position="253"/>
        <end position="404"/>
    </location>
</feature>
<name>A0A8H3G601_9LECA</name>
<dbReference type="Gene3D" id="1.10.8.60">
    <property type="match status" value="1"/>
</dbReference>
<protein>
    <submittedName>
        <fullName evidence="5">Vacuolar protein sorting-associated protein 4</fullName>
    </submittedName>
</protein>
<proteinExistence type="predicted"/>
<keyword evidence="1" id="KW-0547">Nucleotide-binding</keyword>
<dbReference type="InterPro" id="IPR003593">
    <property type="entry name" value="AAA+_ATPase"/>
</dbReference>
<evidence type="ECO:0000256" key="3">
    <source>
        <dbReference type="SAM" id="MobiDB-lite"/>
    </source>
</evidence>
<sequence length="541" mass="61033">MASKRKATSQLTGPTRPAPQSTTPLHLQTIETLDPIDCAIPLNSLTTDNLSTAFPSLSPAQQHFDLWTVFQAPVFRHGSPLAAHFQSWVELRGITVPDLMEWRHGVQVHSLDKTKPSGAKIATSAVKCFRIMQSEAPEYLLRALWMKEFDYLLFMRATQLHNIDNMIPGHGARIEELIAMLKAKENVPAHSTPEKQVSSQSSDNYDMAMTFQVANNVELPAVVGHDDLAKKISQQMTIPALFGHLLDPADRIGSQTFLLFGPPGTGKTLFAQSLAKEHDMTFFKVDNAMLASKLVGETEKYNSPSKVDGARRLKLRRIIKALTEIAIANTPCLIFFDEIDGLVRERQESESSFDRRFKNRLLEMFNQLTHTPSAIIVGATNRPWEINNAFLSKFQQKIFFSLPKSIDYRHMLREYLRGKRSAVQDYQIDLLCALMLGYSGREVANALSNLHIRMFTDLMESNSFVPIEIDGATYYEPCEPSSKIQTRVDKPFHEWPVESLRPREISWEDVQAALAGMKPTITDESLERYGEWASKYGANSV</sequence>
<organism evidence="5 6">
    <name type="scientific">Heterodermia speciosa</name>
    <dbReference type="NCBI Taxonomy" id="116794"/>
    <lineage>
        <taxon>Eukaryota</taxon>
        <taxon>Fungi</taxon>
        <taxon>Dikarya</taxon>
        <taxon>Ascomycota</taxon>
        <taxon>Pezizomycotina</taxon>
        <taxon>Lecanoromycetes</taxon>
        <taxon>OSLEUM clade</taxon>
        <taxon>Lecanoromycetidae</taxon>
        <taxon>Caliciales</taxon>
        <taxon>Physciaceae</taxon>
        <taxon>Heterodermia</taxon>
    </lineage>
</organism>
<dbReference type="GO" id="GO:0016887">
    <property type="term" value="F:ATP hydrolysis activity"/>
    <property type="evidence" value="ECO:0007669"/>
    <property type="project" value="InterPro"/>
</dbReference>
<dbReference type="InterPro" id="IPR050304">
    <property type="entry name" value="MT-severing_AAA_ATPase"/>
</dbReference>
<accession>A0A8H3G601</accession>
<dbReference type="EMBL" id="CAJPDS010000081">
    <property type="protein sequence ID" value="CAF9935222.1"/>
    <property type="molecule type" value="Genomic_DNA"/>
</dbReference>
<feature type="region of interest" description="Disordered" evidence="3">
    <location>
        <begin position="1"/>
        <end position="23"/>
    </location>
</feature>
<reference evidence="5" key="1">
    <citation type="submission" date="2021-03" db="EMBL/GenBank/DDBJ databases">
        <authorList>
            <person name="Tagirdzhanova G."/>
        </authorList>
    </citation>
    <scope>NUCLEOTIDE SEQUENCE</scope>
</reference>
<evidence type="ECO:0000313" key="6">
    <source>
        <dbReference type="Proteomes" id="UP000664521"/>
    </source>
</evidence>
<dbReference type="OrthoDB" id="2194947at2759"/>
<dbReference type="InterPro" id="IPR015415">
    <property type="entry name" value="Spast_Vps4_C"/>
</dbReference>
<dbReference type="PANTHER" id="PTHR23074">
    <property type="entry name" value="AAA DOMAIN-CONTAINING"/>
    <property type="match status" value="1"/>
</dbReference>
<comment type="caution">
    <text evidence="5">The sequence shown here is derived from an EMBL/GenBank/DDBJ whole genome shotgun (WGS) entry which is preliminary data.</text>
</comment>
<dbReference type="Proteomes" id="UP000664521">
    <property type="component" value="Unassembled WGS sequence"/>
</dbReference>
<dbReference type="SMART" id="SM00382">
    <property type="entry name" value="AAA"/>
    <property type="match status" value="1"/>
</dbReference>
<dbReference type="SUPFAM" id="SSF52540">
    <property type="entry name" value="P-loop containing nucleoside triphosphate hydrolases"/>
    <property type="match status" value="1"/>
</dbReference>